<keyword evidence="3" id="KW-1185">Reference proteome</keyword>
<comment type="caution">
    <text evidence="2">The sequence shown here is derived from an EMBL/GenBank/DDBJ whole genome shotgun (WGS) entry which is preliminary data.</text>
</comment>
<evidence type="ECO:0000313" key="3">
    <source>
        <dbReference type="Proteomes" id="UP001501265"/>
    </source>
</evidence>
<name>A0ABP9D1R0_9ACTN</name>
<protein>
    <submittedName>
        <fullName evidence="2">Uncharacterized protein</fullName>
    </submittedName>
</protein>
<proteinExistence type="predicted"/>
<feature type="region of interest" description="Disordered" evidence="1">
    <location>
        <begin position="1"/>
        <end position="30"/>
    </location>
</feature>
<evidence type="ECO:0000256" key="1">
    <source>
        <dbReference type="SAM" id="MobiDB-lite"/>
    </source>
</evidence>
<dbReference type="RefSeq" id="WP_345624500.1">
    <property type="nucleotide sequence ID" value="NZ_BAABIG010000089.1"/>
</dbReference>
<dbReference type="Proteomes" id="UP001501265">
    <property type="component" value="Unassembled WGS sequence"/>
</dbReference>
<sequence length="130" mass="13859">MAEHFPAANRIDWHGDTDNAPAGHTLATGTDHTGQQRMWLFAGQHAVTAACVGSIPLPARRGNLRLYDATGQPVGLATDFKAALDTLAALGHGRLDRQQIDREVRLAVGSEPAHAPWDDAAYSAAHTTET</sequence>
<accession>A0ABP9D1R0</accession>
<reference evidence="3" key="1">
    <citation type="journal article" date="2019" name="Int. J. Syst. Evol. Microbiol.">
        <title>The Global Catalogue of Microorganisms (GCM) 10K type strain sequencing project: providing services to taxonomists for standard genome sequencing and annotation.</title>
        <authorList>
            <consortium name="The Broad Institute Genomics Platform"/>
            <consortium name="The Broad Institute Genome Sequencing Center for Infectious Disease"/>
            <person name="Wu L."/>
            <person name="Ma J."/>
        </authorList>
    </citation>
    <scope>NUCLEOTIDE SEQUENCE [LARGE SCALE GENOMIC DNA]</scope>
    <source>
        <strain evidence="3">JCM 18081</strain>
    </source>
</reference>
<evidence type="ECO:0000313" key="2">
    <source>
        <dbReference type="EMBL" id="GAA4824215.1"/>
    </source>
</evidence>
<dbReference type="EMBL" id="BAABIG010000089">
    <property type="protein sequence ID" value="GAA4824215.1"/>
    <property type="molecule type" value="Genomic_DNA"/>
</dbReference>
<gene>
    <name evidence="2" type="ORF">GCM10023220_67520</name>
</gene>
<organism evidence="2 3">
    <name type="scientific">Streptomyces ziwulingensis</name>
    <dbReference type="NCBI Taxonomy" id="1045501"/>
    <lineage>
        <taxon>Bacteria</taxon>
        <taxon>Bacillati</taxon>
        <taxon>Actinomycetota</taxon>
        <taxon>Actinomycetes</taxon>
        <taxon>Kitasatosporales</taxon>
        <taxon>Streptomycetaceae</taxon>
        <taxon>Streptomyces</taxon>
    </lineage>
</organism>